<feature type="non-terminal residue" evidence="1">
    <location>
        <position position="1"/>
    </location>
</feature>
<proteinExistence type="predicted"/>
<dbReference type="Proteomes" id="UP000681720">
    <property type="component" value="Unassembled WGS sequence"/>
</dbReference>
<evidence type="ECO:0000313" key="2">
    <source>
        <dbReference type="Proteomes" id="UP000681720"/>
    </source>
</evidence>
<gene>
    <name evidence="1" type="ORF">GIL414_LOCUS87180</name>
</gene>
<name>A0A8S3K9T9_9BILA</name>
<dbReference type="EMBL" id="CAJOBJ010378608">
    <property type="protein sequence ID" value="CAF5226550.1"/>
    <property type="molecule type" value="Genomic_DNA"/>
</dbReference>
<accession>A0A8S3K9T9</accession>
<reference evidence="1" key="1">
    <citation type="submission" date="2021-02" db="EMBL/GenBank/DDBJ databases">
        <authorList>
            <person name="Nowell W R."/>
        </authorList>
    </citation>
    <scope>NUCLEOTIDE SEQUENCE</scope>
</reference>
<protein>
    <submittedName>
        <fullName evidence="1">Uncharacterized protein</fullName>
    </submittedName>
</protein>
<organism evidence="1 2">
    <name type="scientific">Rotaria magnacalcarata</name>
    <dbReference type="NCBI Taxonomy" id="392030"/>
    <lineage>
        <taxon>Eukaryota</taxon>
        <taxon>Metazoa</taxon>
        <taxon>Spiralia</taxon>
        <taxon>Gnathifera</taxon>
        <taxon>Rotifera</taxon>
        <taxon>Eurotatoria</taxon>
        <taxon>Bdelloidea</taxon>
        <taxon>Philodinida</taxon>
        <taxon>Philodinidae</taxon>
        <taxon>Rotaria</taxon>
    </lineage>
</organism>
<evidence type="ECO:0000313" key="1">
    <source>
        <dbReference type="EMBL" id="CAF5226550.1"/>
    </source>
</evidence>
<dbReference type="AlphaFoldDB" id="A0A8S3K9T9"/>
<sequence length="93" mass="10990">LLKDMINNYRHHERYLNLLKKKKPSAIESIDDDDDEEEEEDILMIEAKSLCQMESNHTYDSLSVMIPENKASLTKLVKRIHQQHENQSHKVCI</sequence>
<comment type="caution">
    <text evidence="1">The sequence shown here is derived from an EMBL/GenBank/DDBJ whole genome shotgun (WGS) entry which is preliminary data.</text>
</comment>